<evidence type="ECO:0000259" key="3">
    <source>
        <dbReference type="Pfam" id="PF00296"/>
    </source>
</evidence>
<evidence type="ECO:0000256" key="1">
    <source>
        <dbReference type="ARBA" id="ARBA00023002"/>
    </source>
</evidence>
<keyword evidence="2" id="KW-0503">Monooxygenase</keyword>
<name>A0ABV6EI38_9GAMM</name>
<organism evidence="4 5">
    <name type="scientific">Serratia aquatilis</name>
    <dbReference type="NCBI Taxonomy" id="1737515"/>
    <lineage>
        <taxon>Bacteria</taxon>
        <taxon>Pseudomonadati</taxon>
        <taxon>Pseudomonadota</taxon>
        <taxon>Gammaproteobacteria</taxon>
        <taxon>Enterobacterales</taxon>
        <taxon>Yersiniaceae</taxon>
        <taxon>Serratia</taxon>
    </lineage>
</organism>
<dbReference type="SUPFAM" id="SSF51679">
    <property type="entry name" value="Bacterial luciferase-like"/>
    <property type="match status" value="1"/>
</dbReference>
<reference evidence="4 5" key="1">
    <citation type="submission" date="2024-09" db="EMBL/GenBank/DDBJ databases">
        <authorList>
            <person name="Sun Q."/>
            <person name="Mori K."/>
        </authorList>
    </citation>
    <scope>NUCLEOTIDE SEQUENCE [LARGE SCALE GENOMIC DNA]</scope>
    <source>
        <strain evidence="4 5">CCM 8626</strain>
    </source>
</reference>
<accession>A0ABV6EI38</accession>
<keyword evidence="1" id="KW-0560">Oxidoreductase</keyword>
<dbReference type="InterPro" id="IPR036661">
    <property type="entry name" value="Luciferase-like_sf"/>
</dbReference>
<protein>
    <submittedName>
        <fullName evidence="4">LLM class flavin-dependent oxidoreductase</fullName>
    </submittedName>
</protein>
<keyword evidence="5" id="KW-1185">Reference proteome</keyword>
<dbReference type="Proteomes" id="UP001589792">
    <property type="component" value="Unassembled WGS sequence"/>
</dbReference>
<dbReference type="InterPro" id="IPR050766">
    <property type="entry name" value="Bact_Lucif_Oxidored"/>
</dbReference>
<dbReference type="InterPro" id="IPR011251">
    <property type="entry name" value="Luciferase-like_dom"/>
</dbReference>
<evidence type="ECO:0000313" key="4">
    <source>
        <dbReference type="EMBL" id="MFC0228670.1"/>
    </source>
</evidence>
<proteinExistence type="predicted"/>
<dbReference type="Gene3D" id="3.20.20.30">
    <property type="entry name" value="Luciferase-like domain"/>
    <property type="match status" value="1"/>
</dbReference>
<comment type="caution">
    <text evidence="4">The sequence shown here is derived from an EMBL/GenBank/DDBJ whole genome shotgun (WGS) entry which is preliminary data.</text>
</comment>
<gene>
    <name evidence="4" type="ORF">ACFFJ3_19580</name>
</gene>
<feature type="domain" description="Luciferase-like" evidence="3">
    <location>
        <begin position="29"/>
        <end position="308"/>
    </location>
</feature>
<dbReference type="PANTHER" id="PTHR30137:SF8">
    <property type="entry name" value="BLR5498 PROTEIN"/>
    <property type="match status" value="1"/>
</dbReference>
<evidence type="ECO:0000313" key="5">
    <source>
        <dbReference type="Proteomes" id="UP001589792"/>
    </source>
</evidence>
<dbReference type="Pfam" id="PF00296">
    <property type="entry name" value="Bac_luciferase"/>
    <property type="match status" value="1"/>
</dbReference>
<dbReference type="EMBL" id="JBHLXG010000021">
    <property type="protein sequence ID" value="MFC0228670.1"/>
    <property type="molecule type" value="Genomic_DNA"/>
</dbReference>
<evidence type="ECO:0000256" key="2">
    <source>
        <dbReference type="ARBA" id="ARBA00023033"/>
    </source>
</evidence>
<dbReference type="RefSeq" id="WP_380678558.1">
    <property type="nucleotide sequence ID" value="NZ_CP173186.1"/>
</dbReference>
<sequence length="354" mass="39085">MNEEKPPFKIGISSIGAHLRDPLTNKKITEQERIKQLVDMAIQAEAAGLDIYALGESHQEGFVSAAHTVILGAIAQATQRITLMSSVTVISTLDPVRVFEDFTTLDLLSNGRTEIVVGRGSRVGGFSLLGYSAHDYEELFDEKIDLLTTINHASGAQQAVNWQGKFRPPLINARIYPQPQNGKLQIWHAVGGHSSSAIAAAKRGLPMMLTTLAGESLNFKPVIDVFRQTAEVAGHQAPDLPITTTSWFHTAQTDEQAVEEFYPYFNGMMNELRSDSVPKEFLRRSLAVDNAMMIGSPATIIEKLKYQYRLYKQQQFLAHVDTGALPEPLVRNNIDVLANIIAPEIRSFVVSEPT</sequence>
<dbReference type="PANTHER" id="PTHR30137">
    <property type="entry name" value="LUCIFERASE-LIKE MONOOXYGENASE"/>
    <property type="match status" value="1"/>
</dbReference>